<organism evidence="2 3">
    <name type="scientific">Lactuca sativa</name>
    <name type="common">Garden lettuce</name>
    <dbReference type="NCBI Taxonomy" id="4236"/>
    <lineage>
        <taxon>Eukaryota</taxon>
        <taxon>Viridiplantae</taxon>
        <taxon>Streptophyta</taxon>
        <taxon>Embryophyta</taxon>
        <taxon>Tracheophyta</taxon>
        <taxon>Spermatophyta</taxon>
        <taxon>Magnoliopsida</taxon>
        <taxon>eudicotyledons</taxon>
        <taxon>Gunneridae</taxon>
        <taxon>Pentapetalae</taxon>
        <taxon>asterids</taxon>
        <taxon>campanulids</taxon>
        <taxon>Asterales</taxon>
        <taxon>Asteraceae</taxon>
        <taxon>Cichorioideae</taxon>
        <taxon>Cichorieae</taxon>
        <taxon>Lactucinae</taxon>
        <taxon>Lactuca</taxon>
    </lineage>
</organism>
<dbReference type="InterPro" id="IPR000477">
    <property type="entry name" value="RT_dom"/>
</dbReference>
<evidence type="ECO:0000259" key="1">
    <source>
        <dbReference type="Pfam" id="PF00078"/>
    </source>
</evidence>
<sequence>MKRYYIVEKVVCVCGNDRAWADGFTFAFIKRCGDKIGEDIFMVVQRSVLNTGSNALFITLIPKCNNPLNISDFHPTNLIGSRLKNIMPSISVRCNQLSSMVDFEKAFDTLNWNYLDDVIRQMTFGEKWRKWVLACISSLRGCHTTIQRQGDPLSLSRFIIATEGLRVALAEALDKGLYKGVNLTNNGPNLSTFRFADDTLFLGEWNISNALNLMRLLRCFHICFGLKINIAKCRVMGIGMHKEEVMNMATFLGCKEGTLPFYYLGMSVDGCMSRMLNQRALIENFQNKLSNWKARCLSFG</sequence>
<reference evidence="2 3" key="1">
    <citation type="journal article" date="2017" name="Nat. Commun.">
        <title>Genome assembly with in vitro proximity ligation data and whole-genome triplication in lettuce.</title>
        <authorList>
            <person name="Reyes-Chin-Wo S."/>
            <person name="Wang Z."/>
            <person name="Yang X."/>
            <person name="Kozik A."/>
            <person name="Arikit S."/>
            <person name="Song C."/>
            <person name="Xia L."/>
            <person name="Froenicke L."/>
            <person name="Lavelle D.O."/>
            <person name="Truco M.J."/>
            <person name="Xia R."/>
            <person name="Zhu S."/>
            <person name="Xu C."/>
            <person name="Xu H."/>
            <person name="Xu X."/>
            <person name="Cox K."/>
            <person name="Korf I."/>
            <person name="Meyers B.C."/>
            <person name="Michelmore R.W."/>
        </authorList>
    </citation>
    <scope>NUCLEOTIDE SEQUENCE [LARGE SCALE GENOMIC DNA]</scope>
    <source>
        <strain evidence="3">cv. Salinas</strain>
        <tissue evidence="2">Seedlings</tissue>
    </source>
</reference>
<dbReference type="Pfam" id="PF00078">
    <property type="entry name" value="RVT_1"/>
    <property type="match status" value="1"/>
</dbReference>
<name>A0A9R1VM72_LACSA</name>
<feature type="domain" description="Reverse transcriptase" evidence="1">
    <location>
        <begin position="95"/>
        <end position="266"/>
    </location>
</feature>
<comment type="caution">
    <text evidence="2">The sequence shown here is derived from an EMBL/GenBank/DDBJ whole genome shotgun (WGS) entry which is preliminary data.</text>
</comment>
<dbReference type="AlphaFoldDB" id="A0A9R1VM72"/>
<dbReference type="Proteomes" id="UP000235145">
    <property type="component" value="Unassembled WGS sequence"/>
</dbReference>
<dbReference type="PANTHER" id="PTHR33116:SF79">
    <property type="entry name" value="REVERSE TRANSCRIPTASE DOMAIN, ZINC FINGER, CCHC-TYPE-RELATED"/>
    <property type="match status" value="1"/>
</dbReference>
<evidence type="ECO:0000313" key="3">
    <source>
        <dbReference type="Proteomes" id="UP000235145"/>
    </source>
</evidence>
<gene>
    <name evidence="2" type="ORF">LSAT_V11C400169800</name>
</gene>
<keyword evidence="3" id="KW-1185">Reference proteome</keyword>
<evidence type="ECO:0000313" key="2">
    <source>
        <dbReference type="EMBL" id="KAJ0208846.1"/>
    </source>
</evidence>
<accession>A0A9R1VM72</accession>
<proteinExistence type="predicted"/>
<dbReference type="EMBL" id="NBSK02000004">
    <property type="protein sequence ID" value="KAJ0208846.1"/>
    <property type="molecule type" value="Genomic_DNA"/>
</dbReference>
<dbReference type="PANTHER" id="PTHR33116">
    <property type="entry name" value="REVERSE TRANSCRIPTASE ZINC-BINDING DOMAIN-CONTAINING PROTEIN-RELATED-RELATED"/>
    <property type="match status" value="1"/>
</dbReference>
<protein>
    <recommendedName>
        <fullName evidence="1">Reverse transcriptase domain-containing protein</fullName>
    </recommendedName>
</protein>